<sequence length="340" mass="33994">MGQSTRFSSDSLEQIVDKTVHDGHCFTGNAGIGMNLFNHFVDLYRVAFLSLLTFRFLAVGTDWLSLYGFLSTLGARFRRHSFAFRLFPSTSSEGLLSLFPGVAKSFLGGLPLVHRGCGPPLGGDDEWALGGGGRVFALVGEGGAEDGGLTVFGDGDGGLSVVGLGVGVVGLGVGGGVVVGLCVGGGVNCLGVGRGVDFLGVGRGVGSAGAEASPPLPSDAETSPLCCMFRRAAALAFLFPLPTTFQSPSSAAVKGAAGTEALVSFTASWGGSWPVLDASLGGGWDSQAASLVGGWGSLDASLGGGSWSVVASWGGSWWSQVASLGGKGSDATASGAETAG</sequence>
<gene>
    <name evidence="1" type="ORF">SPHA_49292</name>
</gene>
<keyword evidence="2" id="KW-1185">Reference proteome</keyword>
<reference evidence="1" key="1">
    <citation type="submission" date="2021-01" db="EMBL/GenBank/DDBJ databases">
        <authorList>
            <person name="Li R."/>
            <person name="Bekaert M."/>
        </authorList>
    </citation>
    <scope>NUCLEOTIDE SEQUENCE</scope>
    <source>
        <strain evidence="1">Farmed</strain>
    </source>
</reference>
<dbReference type="OrthoDB" id="9831996at2759"/>
<organism evidence="1 2">
    <name type="scientific">Acanthosepion pharaonis</name>
    <name type="common">Pharaoh cuttlefish</name>
    <name type="synonym">Sepia pharaonis</name>
    <dbReference type="NCBI Taxonomy" id="158019"/>
    <lineage>
        <taxon>Eukaryota</taxon>
        <taxon>Metazoa</taxon>
        <taxon>Spiralia</taxon>
        <taxon>Lophotrochozoa</taxon>
        <taxon>Mollusca</taxon>
        <taxon>Cephalopoda</taxon>
        <taxon>Coleoidea</taxon>
        <taxon>Decapodiformes</taxon>
        <taxon>Sepiida</taxon>
        <taxon>Sepiina</taxon>
        <taxon>Sepiidae</taxon>
        <taxon>Acanthosepion</taxon>
    </lineage>
</organism>
<accession>A0A812D5Z5</accession>
<evidence type="ECO:0000313" key="2">
    <source>
        <dbReference type="Proteomes" id="UP000597762"/>
    </source>
</evidence>
<dbReference type="AlphaFoldDB" id="A0A812D5Z5"/>
<evidence type="ECO:0000313" key="1">
    <source>
        <dbReference type="EMBL" id="CAE1292475.1"/>
    </source>
</evidence>
<dbReference type="EMBL" id="CAHIKZ030002804">
    <property type="protein sequence ID" value="CAE1292475.1"/>
    <property type="molecule type" value="Genomic_DNA"/>
</dbReference>
<comment type="caution">
    <text evidence="1">The sequence shown here is derived from an EMBL/GenBank/DDBJ whole genome shotgun (WGS) entry which is preliminary data.</text>
</comment>
<dbReference type="Proteomes" id="UP000597762">
    <property type="component" value="Unassembled WGS sequence"/>
</dbReference>
<proteinExistence type="predicted"/>
<protein>
    <submittedName>
        <fullName evidence="1">Uncharacterized protein</fullName>
    </submittedName>
</protein>
<name>A0A812D5Z5_ACAPH</name>